<dbReference type="Proteomes" id="UP001212997">
    <property type="component" value="Unassembled WGS sequence"/>
</dbReference>
<reference evidence="5" key="1">
    <citation type="submission" date="2022-07" db="EMBL/GenBank/DDBJ databases">
        <title>Genome Sequence of Physisporinus lineatus.</title>
        <authorList>
            <person name="Buettner E."/>
        </authorList>
    </citation>
    <scope>NUCLEOTIDE SEQUENCE</scope>
    <source>
        <strain evidence="5">VT162</strain>
    </source>
</reference>
<feature type="compositionally biased region" description="Low complexity" evidence="3">
    <location>
        <begin position="277"/>
        <end position="301"/>
    </location>
</feature>
<feature type="region of interest" description="Disordered" evidence="3">
    <location>
        <begin position="454"/>
        <end position="506"/>
    </location>
</feature>
<evidence type="ECO:0000256" key="3">
    <source>
        <dbReference type="SAM" id="MobiDB-lite"/>
    </source>
</evidence>
<dbReference type="Pfam" id="PF16679">
    <property type="entry name" value="CDT1_C"/>
    <property type="match status" value="1"/>
</dbReference>
<evidence type="ECO:0000259" key="4">
    <source>
        <dbReference type="Pfam" id="PF16679"/>
    </source>
</evidence>
<feature type="region of interest" description="Disordered" evidence="3">
    <location>
        <begin position="180"/>
        <end position="351"/>
    </location>
</feature>
<accession>A0AAD5YLP4</accession>
<dbReference type="AlphaFoldDB" id="A0AAD5YLP4"/>
<feature type="compositionally biased region" description="Polar residues" evidence="3">
    <location>
        <begin position="305"/>
        <end position="321"/>
    </location>
</feature>
<feature type="region of interest" description="Disordered" evidence="3">
    <location>
        <begin position="63"/>
        <end position="95"/>
    </location>
</feature>
<name>A0AAD5YLP4_9APHY</name>
<dbReference type="InterPro" id="IPR032054">
    <property type="entry name" value="Cdt1_C"/>
</dbReference>
<feature type="compositionally biased region" description="Polar residues" evidence="3">
    <location>
        <begin position="244"/>
        <end position="264"/>
    </location>
</feature>
<feature type="domain" description="DNA replication factor Cdt1 C-terminal" evidence="4">
    <location>
        <begin position="324"/>
        <end position="442"/>
    </location>
</feature>
<keyword evidence="6" id="KW-1185">Reference proteome</keyword>
<dbReference type="Gene3D" id="1.10.10.1420">
    <property type="entry name" value="DNA replication factor Cdt1, C-terminal WH domain"/>
    <property type="match status" value="1"/>
</dbReference>
<proteinExistence type="inferred from homology"/>
<keyword evidence="2" id="KW-0131">Cell cycle</keyword>
<dbReference type="EMBL" id="JANAWD010000060">
    <property type="protein sequence ID" value="KAJ3488735.1"/>
    <property type="molecule type" value="Genomic_DNA"/>
</dbReference>
<protein>
    <recommendedName>
        <fullName evidence="4">DNA replication factor Cdt1 C-terminal domain-containing protein</fullName>
    </recommendedName>
</protein>
<feature type="compositionally biased region" description="Polar residues" evidence="3">
    <location>
        <begin position="208"/>
        <end position="220"/>
    </location>
</feature>
<organism evidence="5 6">
    <name type="scientific">Meripilus lineatus</name>
    <dbReference type="NCBI Taxonomy" id="2056292"/>
    <lineage>
        <taxon>Eukaryota</taxon>
        <taxon>Fungi</taxon>
        <taxon>Dikarya</taxon>
        <taxon>Basidiomycota</taxon>
        <taxon>Agaricomycotina</taxon>
        <taxon>Agaricomycetes</taxon>
        <taxon>Polyporales</taxon>
        <taxon>Meripilaceae</taxon>
        <taxon>Meripilus</taxon>
    </lineage>
</organism>
<dbReference type="InterPro" id="IPR038090">
    <property type="entry name" value="Cdt1_C_WH_dom_sf"/>
</dbReference>
<gene>
    <name evidence="5" type="ORF">NLI96_g2615</name>
</gene>
<feature type="compositionally biased region" description="Low complexity" evidence="3">
    <location>
        <begin position="198"/>
        <end position="207"/>
    </location>
</feature>
<evidence type="ECO:0000313" key="6">
    <source>
        <dbReference type="Proteomes" id="UP001212997"/>
    </source>
</evidence>
<feature type="compositionally biased region" description="Polar residues" evidence="3">
    <location>
        <begin position="188"/>
        <end position="197"/>
    </location>
</feature>
<comment type="similarity">
    <text evidence="1">Belongs to the Cdt1 family.</text>
</comment>
<sequence>MSDLYSALRVSPRKKRALPEDDETLLTPKRLRTANYTGLTIRFDVEDLKRLCWLWEWDGKELPRPSTPRQEPVEDDDENPFLDEKPKPTTPKDWTRGAMGFILSQTSHFSKSSKSRVPAYGIGIEVEIDIDKGMGEGVAAVARWTTANETRKKEVQQKLESWVKLHSDSESVPNIPLADLPSLPAHSKPSNLTRLLASSSPKSPSSSNILATPTSSSSYLFRSPSKSPSKRGSAQPSAIPFPLTPSSRVGTPSKNSILFPQTPSSRHRTDSTFGLLTPTSTRTPSSSFSTPSSSSSVPSTPVHQKGSSAVTVPATPTSSRRQALYERVRQKSLLATPTKVPPGPDGKTPKMTKDQLLKLSQEETRRRCLLGRLGGVAESIWMLFTNPASGSAGSSTSRKRRALPSSDVAAAILKSSPVPISGAEAYESINMLVKLCPFFLKQMDIAGEEWLEMPAQNPAPTSPEKSEATPRKPPSSPGKTRGKEESANEVLTRSPRTVKRDTGGLREVRERIRRELELAE</sequence>
<evidence type="ECO:0000256" key="1">
    <source>
        <dbReference type="ARBA" id="ARBA00008356"/>
    </source>
</evidence>
<evidence type="ECO:0000256" key="2">
    <source>
        <dbReference type="ARBA" id="ARBA00023306"/>
    </source>
</evidence>
<evidence type="ECO:0000313" key="5">
    <source>
        <dbReference type="EMBL" id="KAJ3488735.1"/>
    </source>
</evidence>
<feature type="compositionally biased region" description="Low complexity" evidence="3">
    <location>
        <begin position="222"/>
        <end position="231"/>
    </location>
</feature>
<comment type="caution">
    <text evidence="5">The sequence shown here is derived from an EMBL/GenBank/DDBJ whole genome shotgun (WGS) entry which is preliminary data.</text>
</comment>